<reference evidence="14" key="1">
    <citation type="submission" date="2025-08" db="UniProtKB">
        <authorList>
            <consortium name="RefSeq"/>
        </authorList>
    </citation>
    <scope>IDENTIFICATION</scope>
    <source>
        <strain evidence="14">OHB3-1</strain>
    </source>
</reference>
<dbReference type="AlphaFoldDB" id="A0A6J1D398"/>
<organism evidence="13 14">
    <name type="scientific">Momordica charantia</name>
    <name type="common">Bitter gourd</name>
    <name type="synonym">Balsam pear</name>
    <dbReference type="NCBI Taxonomy" id="3673"/>
    <lineage>
        <taxon>Eukaryota</taxon>
        <taxon>Viridiplantae</taxon>
        <taxon>Streptophyta</taxon>
        <taxon>Embryophyta</taxon>
        <taxon>Tracheophyta</taxon>
        <taxon>Spermatophyta</taxon>
        <taxon>Magnoliopsida</taxon>
        <taxon>eudicotyledons</taxon>
        <taxon>Gunneridae</taxon>
        <taxon>Pentapetalae</taxon>
        <taxon>rosids</taxon>
        <taxon>fabids</taxon>
        <taxon>Cucurbitales</taxon>
        <taxon>Cucurbitaceae</taxon>
        <taxon>Momordiceae</taxon>
        <taxon>Momordica</taxon>
    </lineage>
</organism>
<keyword evidence="10 12" id="KW-0472">Membrane</keyword>
<keyword evidence="7" id="KW-0560">Oxidoreductase</keyword>
<evidence type="ECO:0000256" key="7">
    <source>
        <dbReference type="ARBA" id="ARBA00023002"/>
    </source>
</evidence>
<evidence type="ECO:0000256" key="5">
    <source>
        <dbReference type="ARBA" id="ARBA00022723"/>
    </source>
</evidence>
<dbReference type="InterPro" id="IPR036396">
    <property type="entry name" value="Cyt_P450_sf"/>
</dbReference>
<dbReference type="InterPro" id="IPR002401">
    <property type="entry name" value="Cyt_P450_E_grp-I"/>
</dbReference>
<evidence type="ECO:0000313" key="13">
    <source>
        <dbReference type="Proteomes" id="UP000504603"/>
    </source>
</evidence>
<dbReference type="SUPFAM" id="SSF48264">
    <property type="entry name" value="Cytochrome P450"/>
    <property type="match status" value="1"/>
</dbReference>
<dbReference type="Proteomes" id="UP000504603">
    <property type="component" value="Unplaced"/>
</dbReference>
<comment type="cofactor">
    <cofactor evidence="11">
        <name>heme</name>
        <dbReference type="ChEBI" id="CHEBI:30413"/>
    </cofactor>
</comment>
<keyword evidence="13" id="KW-1185">Reference proteome</keyword>
<comment type="subcellular location">
    <subcellularLocation>
        <location evidence="1">Membrane</location>
        <topology evidence="1">Single-pass membrane protein</topology>
    </subcellularLocation>
</comment>
<evidence type="ECO:0000256" key="11">
    <source>
        <dbReference type="PIRSR" id="PIRSR602401-1"/>
    </source>
</evidence>
<dbReference type="Pfam" id="PF00067">
    <property type="entry name" value="p450"/>
    <property type="match status" value="1"/>
</dbReference>
<dbReference type="PRINTS" id="PR00385">
    <property type="entry name" value="P450"/>
</dbReference>
<evidence type="ECO:0000313" key="14">
    <source>
        <dbReference type="RefSeq" id="XP_022148570.1"/>
    </source>
</evidence>
<dbReference type="RefSeq" id="XP_022148570.1">
    <property type="nucleotide sequence ID" value="XM_022292878.1"/>
</dbReference>
<keyword evidence="9" id="KW-0503">Monooxygenase</keyword>
<evidence type="ECO:0000256" key="6">
    <source>
        <dbReference type="ARBA" id="ARBA00022989"/>
    </source>
</evidence>
<dbReference type="GO" id="GO:0016705">
    <property type="term" value="F:oxidoreductase activity, acting on paired donors, with incorporation or reduction of molecular oxygen"/>
    <property type="evidence" value="ECO:0007669"/>
    <property type="project" value="InterPro"/>
</dbReference>
<dbReference type="Gene3D" id="1.10.630.10">
    <property type="entry name" value="Cytochrome P450"/>
    <property type="match status" value="1"/>
</dbReference>
<evidence type="ECO:0000256" key="2">
    <source>
        <dbReference type="ARBA" id="ARBA00010617"/>
    </source>
</evidence>
<dbReference type="GeneID" id="111017168"/>
<evidence type="ECO:0000256" key="12">
    <source>
        <dbReference type="SAM" id="Phobius"/>
    </source>
</evidence>
<feature type="binding site" description="axial binding residue" evidence="11">
    <location>
        <position position="466"/>
    </location>
    <ligand>
        <name>heme</name>
        <dbReference type="ChEBI" id="CHEBI:30413"/>
    </ligand>
    <ligandPart>
        <name>Fe</name>
        <dbReference type="ChEBI" id="CHEBI:18248"/>
    </ligandPart>
</feature>
<evidence type="ECO:0000256" key="10">
    <source>
        <dbReference type="ARBA" id="ARBA00023136"/>
    </source>
</evidence>
<accession>A0A6J1D398</accession>
<keyword evidence="8 11" id="KW-0408">Iron</keyword>
<dbReference type="GO" id="GO:0020037">
    <property type="term" value="F:heme binding"/>
    <property type="evidence" value="ECO:0007669"/>
    <property type="project" value="InterPro"/>
</dbReference>
<dbReference type="PRINTS" id="PR00463">
    <property type="entry name" value="EP450I"/>
</dbReference>
<gene>
    <name evidence="14" type="primary">LOC111017168</name>
</gene>
<dbReference type="GO" id="GO:0005506">
    <property type="term" value="F:iron ion binding"/>
    <property type="evidence" value="ECO:0007669"/>
    <property type="project" value="InterPro"/>
</dbReference>
<dbReference type="InterPro" id="IPR050665">
    <property type="entry name" value="Cytochrome_P450_Monooxygen"/>
</dbReference>
<keyword evidence="6 12" id="KW-1133">Transmembrane helix</keyword>
<dbReference type="PANTHER" id="PTHR24282">
    <property type="entry name" value="CYTOCHROME P450 FAMILY MEMBER"/>
    <property type="match status" value="1"/>
</dbReference>
<dbReference type="InterPro" id="IPR001128">
    <property type="entry name" value="Cyt_P450"/>
</dbReference>
<sequence>METSVEVVVSICMVLMSLVGWRVFDWLWLRPKRLQNFLTRQGFAGNSYRIFVGDLKELAAASGQARSNPMPTFSHDIAPRVVPSEYKTIQNYGKNSYMWLGPYPRVHIMDPTHLKATFTQIDEIQKPNFNPIVKLLLDGVLTYEGQKWAKHKKIISPAFYLLKLKDMVPKFIHTCNEMISDWERLISKEGWCEIDVMPYLHNLTADSISRTACGSSFKEGQIIFKLLKELTDLVVEAASRIYIPGWRFVPTKSNRKMKKIDREINTLLMGIINKRQKAMEKGELGAQSDLLGILLESNLREIEEHGNNKRDGMSIEEVVKECRIFYLAGQETTASLLIWTMLCLSLHKQWQDRARVEVLQVFGNKDPTFDGLSSLKVVTMIMNEVMRLYPPANTIHRVVQKETRLGNLTIPSGVILCIPVILIHRDREIWGDDAHEFKPERFSEGISNASKAQPGFLPFAWGPRICMGQNFAMMEAKIVFSIILQHFSFELSSSYTHAPTSIMTTQPQHGAHIILRKL</sequence>
<dbReference type="OrthoDB" id="1470350at2759"/>
<feature type="transmembrane region" description="Helical" evidence="12">
    <location>
        <begin position="7"/>
        <end position="29"/>
    </location>
</feature>
<dbReference type="GO" id="GO:0004497">
    <property type="term" value="F:monooxygenase activity"/>
    <property type="evidence" value="ECO:0007669"/>
    <property type="project" value="UniProtKB-KW"/>
</dbReference>
<keyword evidence="5 11" id="KW-0479">Metal-binding</keyword>
<evidence type="ECO:0000256" key="4">
    <source>
        <dbReference type="ARBA" id="ARBA00022692"/>
    </source>
</evidence>
<dbReference type="GO" id="GO:0016020">
    <property type="term" value="C:membrane"/>
    <property type="evidence" value="ECO:0007669"/>
    <property type="project" value="UniProtKB-SubCell"/>
</dbReference>
<evidence type="ECO:0000256" key="9">
    <source>
        <dbReference type="ARBA" id="ARBA00023033"/>
    </source>
</evidence>
<keyword evidence="3 11" id="KW-0349">Heme</keyword>
<evidence type="ECO:0000256" key="8">
    <source>
        <dbReference type="ARBA" id="ARBA00023004"/>
    </source>
</evidence>
<dbReference type="PANTHER" id="PTHR24282:SF255">
    <property type="entry name" value="CYTOCHROME P450 72A11-RELATED"/>
    <property type="match status" value="1"/>
</dbReference>
<dbReference type="FunFam" id="1.10.630.10:FF:000029">
    <property type="entry name" value="Cytochrome P450 734A1"/>
    <property type="match status" value="1"/>
</dbReference>
<name>A0A6J1D398_MOMCH</name>
<comment type="similarity">
    <text evidence="2">Belongs to the cytochrome P450 family.</text>
</comment>
<proteinExistence type="inferred from homology"/>
<protein>
    <submittedName>
        <fullName evidence="14">Cytochrome P450 CYP72A219-like</fullName>
    </submittedName>
</protein>
<dbReference type="KEGG" id="mcha:111017168"/>
<evidence type="ECO:0000256" key="3">
    <source>
        <dbReference type="ARBA" id="ARBA00022617"/>
    </source>
</evidence>
<keyword evidence="4 12" id="KW-0812">Transmembrane</keyword>
<evidence type="ECO:0000256" key="1">
    <source>
        <dbReference type="ARBA" id="ARBA00004167"/>
    </source>
</evidence>